<dbReference type="Proteomes" id="UP000037939">
    <property type="component" value="Unassembled WGS sequence"/>
</dbReference>
<proteinExistence type="predicted"/>
<dbReference type="InterPro" id="IPR028946">
    <property type="entry name" value="Ntox44"/>
</dbReference>
<dbReference type="EMBL" id="LAQT01000036">
    <property type="protein sequence ID" value="KPC49651.1"/>
    <property type="molecule type" value="Genomic_DNA"/>
</dbReference>
<keyword evidence="3" id="KW-1185">Reference proteome</keyword>
<dbReference type="AlphaFoldDB" id="A0A0N0XG25"/>
<dbReference type="Pfam" id="PF15607">
    <property type="entry name" value="Ntox44"/>
    <property type="match status" value="1"/>
</dbReference>
<feature type="domain" description="Bacterial toxin 44" evidence="1">
    <location>
        <begin position="109"/>
        <end position="219"/>
    </location>
</feature>
<evidence type="ECO:0000313" key="3">
    <source>
        <dbReference type="Proteomes" id="UP000037939"/>
    </source>
</evidence>
<evidence type="ECO:0000313" key="2">
    <source>
        <dbReference type="EMBL" id="KPC49651.1"/>
    </source>
</evidence>
<accession>A0A0N0XG25</accession>
<dbReference type="RefSeq" id="WP_152969322.1">
    <property type="nucleotide sequence ID" value="NZ_LAQT01000036.1"/>
</dbReference>
<evidence type="ECO:0000259" key="1">
    <source>
        <dbReference type="Pfam" id="PF15607"/>
    </source>
</evidence>
<name>A0A0N0XG25_9NEIS</name>
<dbReference type="STRING" id="857265.WG78_20050"/>
<reference evidence="2 3" key="1">
    <citation type="submission" date="2015-07" db="EMBL/GenBank/DDBJ databases">
        <title>Draft genome sequence of the Amantichitinum ursilacus IGB-41, a new chitin-degrading bacterium.</title>
        <authorList>
            <person name="Kirstahler P."/>
            <person name="Guenther M."/>
            <person name="Grumaz C."/>
            <person name="Rupp S."/>
            <person name="Zibek S."/>
            <person name="Sohn K."/>
        </authorList>
    </citation>
    <scope>NUCLEOTIDE SEQUENCE [LARGE SCALE GENOMIC DNA]</scope>
    <source>
        <strain evidence="2 3">IGB-41</strain>
    </source>
</reference>
<dbReference type="OrthoDB" id="9204728at2"/>
<organism evidence="2 3">
    <name type="scientific">Amantichitinum ursilacus</name>
    <dbReference type="NCBI Taxonomy" id="857265"/>
    <lineage>
        <taxon>Bacteria</taxon>
        <taxon>Pseudomonadati</taxon>
        <taxon>Pseudomonadota</taxon>
        <taxon>Betaproteobacteria</taxon>
        <taxon>Neisseriales</taxon>
        <taxon>Chitinibacteraceae</taxon>
        <taxon>Amantichitinum</taxon>
    </lineage>
</organism>
<gene>
    <name evidence="2" type="ORF">WG78_20050</name>
</gene>
<comment type="caution">
    <text evidence="2">The sequence shown here is derived from an EMBL/GenBank/DDBJ whole genome shotgun (WGS) entry which is preliminary data.</text>
</comment>
<protein>
    <recommendedName>
        <fullName evidence="1">Bacterial toxin 44 domain-containing protein</fullName>
    </recommendedName>
</protein>
<dbReference type="PATRIC" id="fig|857265.3.peg.4106"/>
<sequence>MSSPVLDKNGRAMCLAAMVQTTPSTDTMPKSVRVCSDPDSAIQVAQFIVAEMKTNPFCAEGLRITEYNRFDQQEEVRRWRALPWYSRLGGMPDFQSQARAAKSAAYTLWAERAGPGRPWDHKPHIAALMKRQGLFNKGWHKYAQYEYFYDIWSNIHYGYVGLAIGFTAAELIIGAGLAQIGDDAVHLRRGQHHAENGPWPASADDVQDHTSIQLGIDMYLVKKPQALTVDFILQQISAVPMPWGLPPEGLHAKEEHQCGRMR</sequence>